<dbReference type="EMBL" id="CDMZ01001008">
    <property type="protein sequence ID" value="CEM25574.1"/>
    <property type="molecule type" value="Genomic_DNA"/>
</dbReference>
<evidence type="ECO:0000259" key="6">
    <source>
        <dbReference type="Pfam" id="PF00588"/>
    </source>
</evidence>
<evidence type="ECO:0000256" key="1">
    <source>
        <dbReference type="ARBA" id="ARBA00007228"/>
    </source>
</evidence>
<dbReference type="PANTHER" id="PTHR42786:SF2">
    <property type="entry name" value="TRNA (CYTIDINE_URIDINE-2'-O-)-METHYLTRANSFERASE TRMJ"/>
    <property type="match status" value="1"/>
</dbReference>
<keyword evidence="4" id="KW-0949">S-adenosyl-L-methionine</keyword>
<keyword evidence="5" id="KW-0732">Signal</keyword>
<keyword evidence="3" id="KW-0808">Transferase</keyword>
<dbReference type="PANTHER" id="PTHR42786">
    <property type="entry name" value="TRNA/RRNA METHYLTRANSFERASE"/>
    <property type="match status" value="1"/>
</dbReference>
<dbReference type="GO" id="GO:0003723">
    <property type="term" value="F:RNA binding"/>
    <property type="evidence" value="ECO:0007669"/>
    <property type="project" value="InterPro"/>
</dbReference>
<comment type="similarity">
    <text evidence="1">Belongs to the class IV-like SAM-binding methyltransferase superfamily. RNA methyltransferase TrmH family.</text>
</comment>
<evidence type="ECO:0000256" key="3">
    <source>
        <dbReference type="ARBA" id="ARBA00022679"/>
    </source>
</evidence>
<organism evidence="7">
    <name type="scientific">Chromera velia CCMP2878</name>
    <dbReference type="NCBI Taxonomy" id="1169474"/>
    <lineage>
        <taxon>Eukaryota</taxon>
        <taxon>Sar</taxon>
        <taxon>Alveolata</taxon>
        <taxon>Colpodellida</taxon>
        <taxon>Chromeraceae</taxon>
        <taxon>Chromera</taxon>
    </lineage>
</organism>
<feature type="chain" id="PRO_5012768507" description="tRNA/rRNA methyltransferase SpoU type domain-containing protein" evidence="5">
    <location>
        <begin position="16"/>
        <end position="320"/>
    </location>
</feature>
<dbReference type="SUPFAM" id="SSF75217">
    <property type="entry name" value="alpha/beta knot"/>
    <property type="match status" value="2"/>
</dbReference>
<dbReference type="AlphaFoldDB" id="A0A0G4G9F8"/>
<dbReference type="GO" id="GO:0002128">
    <property type="term" value="P:tRNA nucleoside ribose methylation"/>
    <property type="evidence" value="ECO:0007669"/>
    <property type="project" value="TreeGrafter"/>
</dbReference>
<dbReference type="InterPro" id="IPR029028">
    <property type="entry name" value="Alpha/beta_knot_MTases"/>
</dbReference>
<evidence type="ECO:0000256" key="4">
    <source>
        <dbReference type="ARBA" id="ARBA00022691"/>
    </source>
</evidence>
<dbReference type="Gene3D" id="3.40.1280.10">
    <property type="match status" value="1"/>
</dbReference>
<dbReference type="InterPro" id="IPR004384">
    <property type="entry name" value="RNA_MeTrfase_TrmJ/LasT"/>
</dbReference>
<feature type="domain" description="tRNA/rRNA methyltransferase SpoU type" evidence="6">
    <location>
        <begin position="187"/>
        <end position="299"/>
    </location>
</feature>
<accession>A0A0G4G9F8</accession>
<reference evidence="7" key="1">
    <citation type="submission" date="2014-11" db="EMBL/GenBank/DDBJ databases">
        <authorList>
            <person name="Otto D Thomas"/>
            <person name="Naeem Raeece"/>
        </authorList>
    </citation>
    <scope>NUCLEOTIDE SEQUENCE</scope>
</reference>
<dbReference type="Pfam" id="PF00588">
    <property type="entry name" value="SpoU_methylase"/>
    <property type="match status" value="1"/>
</dbReference>
<dbReference type="InterPro" id="IPR001537">
    <property type="entry name" value="SpoU_MeTrfase"/>
</dbReference>
<name>A0A0G4G9F8_9ALVE</name>
<evidence type="ECO:0000256" key="5">
    <source>
        <dbReference type="SAM" id="SignalP"/>
    </source>
</evidence>
<dbReference type="InterPro" id="IPR029026">
    <property type="entry name" value="tRNA_m1G_MTases_N"/>
</dbReference>
<proteinExistence type="inferred from homology"/>
<feature type="signal peptide" evidence="5">
    <location>
        <begin position="1"/>
        <end position="15"/>
    </location>
</feature>
<dbReference type="GO" id="GO:0008173">
    <property type="term" value="F:RNA methyltransferase activity"/>
    <property type="evidence" value="ECO:0007669"/>
    <property type="project" value="InterPro"/>
</dbReference>
<keyword evidence="2" id="KW-0489">Methyltransferase</keyword>
<evidence type="ECO:0000256" key="2">
    <source>
        <dbReference type="ARBA" id="ARBA00022603"/>
    </source>
</evidence>
<dbReference type="GO" id="GO:0005829">
    <property type="term" value="C:cytosol"/>
    <property type="evidence" value="ECO:0007669"/>
    <property type="project" value="TreeGrafter"/>
</dbReference>
<protein>
    <recommendedName>
        <fullName evidence="6">tRNA/rRNA methyltransferase SpoU type domain-containing protein</fullName>
    </recommendedName>
</protein>
<evidence type="ECO:0000313" key="7">
    <source>
        <dbReference type="EMBL" id="CEM25574.1"/>
    </source>
</evidence>
<sequence length="320" mass="35265">MKSVNFLLLLVSAAAHEAAVSLISSKHWKTTPSLAFSVHSQGVRKCLLRKPRCPLFSRLQLSAEGEPGGEPHEASLEEGTSNEGLLEHFRVVLVNPQEAENIGSVARSCGSFECPSLWLVSDVAVRQKLEMDERHRENSLRKGEPLKPYLQSPADVGGGKNVKFDVRQFRLAKKLATPTHSKILYQSRVVSDLNEALKDCTSSVAFTRRLSTTDTGRRHASVKLQDVHRLASAQDTIPQRDGVEKVPSDPLKERFQRVALVFGNEASGLTARETEMCDHVCLIPSSKSLNLSVAAGIALARVYEEICLEKGVKPMGRRYS</sequence>
<dbReference type="VEuPathDB" id="CryptoDB:Cvel_20875"/>
<gene>
    <name evidence="7" type="ORF">Cvel_20875</name>
</gene>